<keyword evidence="3" id="KW-1185">Reference proteome</keyword>
<dbReference type="InterPro" id="IPR002347">
    <property type="entry name" value="SDR_fam"/>
</dbReference>
<organism evidence="2 3">
    <name type="scientific">Agrocybe chaxingu</name>
    <dbReference type="NCBI Taxonomy" id="84603"/>
    <lineage>
        <taxon>Eukaryota</taxon>
        <taxon>Fungi</taxon>
        <taxon>Dikarya</taxon>
        <taxon>Basidiomycota</taxon>
        <taxon>Agaricomycotina</taxon>
        <taxon>Agaricomycetes</taxon>
        <taxon>Agaricomycetidae</taxon>
        <taxon>Agaricales</taxon>
        <taxon>Agaricineae</taxon>
        <taxon>Strophariaceae</taxon>
        <taxon>Agrocybe</taxon>
    </lineage>
</organism>
<evidence type="ECO:0000313" key="2">
    <source>
        <dbReference type="EMBL" id="KAJ3502682.1"/>
    </source>
</evidence>
<proteinExistence type="predicted"/>
<dbReference type="AlphaFoldDB" id="A0A9W8JWY8"/>
<dbReference type="PANTHER" id="PTHR43157">
    <property type="entry name" value="PHOSPHATIDYLINOSITOL-GLYCAN BIOSYNTHESIS CLASS F PROTEIN-RELATED"/>
    <property type="match status" value="1"/>
</dbReference>
<dbReference type="PANTHER" id="PTHR43157:SF31">
    <property type="entry name" value="PHOSPHATIDYLINOSITOL-GLYCAN BIOSYNTHESIS CLASS F PROTEIN"/>
    <property type="match status" value="1"/>
</dbReference>
<dbReference type="Gene3D" id="3.40.50.720">
    <property type="entry name" value="NAD(P)-binding Rossmann-like Domain"/>
    <property type="match status" value="1"/>
</dbReference>
<dbReference type="OrthoDB" id="542013at2759"/>
<sequence length="378" mass="42065">MKFSFTRFVLNHLFARVPPVVHEDLSGKHVVVVGANAGIGFEAAKHFASMNPAKLVLACRSAQRGEAALRKLREETGCKTAELWLLDLADFASVKAFATRYEQEGGRLDILVENAAIVPVPGQKVQMTVDGWESVFQTNNLSTSLLGLLLLPRMLETAKKHNTLPRLVVVCSDSTFSNLGMERTLLDSANPLQTFGSEEYCTPKYIQFPYILTLRVLTLACISFYQSLAFTSRITNALHLLVLNILFTRALADRLHNKPLIVNSANPGYCYSELRRDLSGLQAVFSWLMDLVLARTAEEGAPSLVWAALGAKGEEDRLRGQYTYLAEVAEPSDYVISKQGREDQDKLWDNLIDILAGVDPRIRDIVDKQLSSLDVRSY</sequence>
<dbReference type="SUPFAM" id="SSF51735">
    <property type="entry name" value="NAD(P)-binding Rossmann-fold domains"/>
    <property type="match status" value="1"/>
</dbReference>
<keyword evidence="1" id="KW-0560">Oxidoreductase</keyword>
<reference evidence="2" key="1">
    <citation type="submission" date="2022-07" db="EMBL/GenBank/DDBJ databases">
        <title>Genome Sequence of Agrocybe chaxingu.</title>
        <authorList>
            <person name="Buettner E."/>
        </authorList>
    </citation>
    <scope>NUCLEOTIDE SEQUENCE</scope>
    <source>
        <strain evidence="2">MP-N11</strain>
    </source>
</reference>
<dbReference type="GO" id="GO:0016491">
    <property type="term" value="F:oxidoreductase activity"/>
    <property type="evidence" value="ECO:0007669"/>
    <property type="project" value="UniProtKB-KW"/>
</dbReference>
<evidence type="ECO:0000256" key="1">
    <source>
        <dbReference type="ARBA" id="ARBA00023002"/>
    </source>
</evidence>
<dbReference type="Pfam" id="PF00106">
    <property type="entry name" value="adh_short"/>
    <property type="match status" value="1"/>
</dbReference>
<gene>
    <name evidence="2" type="ORF">NLJ89_g8775</name>
</gene>
<dbReference type="PRINTS" id="PR00081">
    <property type="entry name" value="GDHRDH"/>
</dbReference>
<dbReference type="InterPro" id="IPR036291">
    <property type="entry name" value="NAD(P)-bd_dom_sf"/>
</dbReference>
<dbReference type="Proteomes" id="UP001148786">
    <property type="component" value="Unassembled WGS sequence"/>
</dbReference>
<dbReference type="EMBL" id="JANKHO010001246">
    <property type="protein sequence ID" value="KAJ3502682.1"/>
    <property type="molecule type" value="Genomic_DNA"/>
</dbReference>
<name>A0A9W8JWY8_9AGAR</name>
<accession>A0A9W8JWY8</accession>
<comment type="caution">
    <text evidence="2">The sequence shown here is derived from an EMBL/GenBank/DDBJ whole genome shotgun (WGS) entry which is preliminary data.</text>
</comment>
<evidence type="ECO:0000313" key="3">
    <source>
        <dbReference type="Proteomes" id="UP001148786"/>
    </source>
</evidence>
<evidence type="ECO:0008006" key="4">
    <source>
        <dbReference type="Google" id="ProtNLM"/>
    </source>
</evidence>
<protein>
    <recommendedName>
        <fullName evidence="4">NAD(P)-binding protein</fullName>
    </recommendedName>
</protein>